<gene>
    <name evidence="7" type="ORF">C900_04502</name>
</gene>
<keyword evidence="5" id="KW-0408">Iron</keyword>
<evidence type="ECO:0000256" key="2">
    <source>
        <dbReference type="ARBA" id="ARBA00022448"/>
    </source>
</evidence>
<protein>
    <submittedName>
        <fullName evidence="7">Rubredoxin</fullName>
    </submittedName>
</protein>
<evidence type="ECO:0000256" key="5">
    <source>
        <dbReference type="ARBA" id="ARBA00023004"/>
    </source>
</evidence>
<evidence type="ECO:0000313" key="8">
    <source>
        <dbReference type="Proteomes" id="UP000011135"/>
    </source>
</evidence>
<keyword evidence="3" id="KW-0479">Metal-binding</keyword>
<dbReference type="GO" id="GO:0016491">
    <property type="term" value="F:oxidoreductase activity"/>
    <property type="evidence" value="ECO:0007669"/>
    <property type="project" value="InterPro"/>
</dbReference>
<dbReference type="Gene3D" id="2.20.28.10">
    <property type="match status" value="1"/>
</dbReference>
<organism evidence="7 8">
    <name type="scientific">Fulvivirga imtechensis AK7</name>
    <dbReference type="NCBI Taxonomy" id="1237149"/>
    <lineage>
        <taxon>Bacteria</taxon>
        <taxon>Pseudomonadati</taxon>
        <taxon>Bacteroidota</taxon>
        <taxon>Cytophagia</taxon>
        <taxon>Cytophagales</taxon>
        <taxon>Fulvivirgaceae</taxon>
        <taxon>Fulvivirga</taxon>
    </lineage>
</organism>
<dbReference type="Pfam" id="PF00301">
    <property type="entry name" value="Rubredoxin"/>
    <property type="match status" value="1"/>
</dbReference>
<dbReference type="InterPro" id="IPR024935">
    <property type="entry name" value="Rubredoxin_dom"/>
</dbReference>
<dbReference type="eggNOG" id="COG1773">
    <property type="taxonomic scope" value="Bacteria"/>
</dbReference>
<dbReference type="InterPro" id="IPR005117">
    <property type="entry name" value="NiRdtase/SiRdtase_haem-b_fer"/>
</dbReference>
<dbReference type="PROSITE" id="PS50903">
    <property type="entry name" value="RUBREDOXIN_LIKE"/>
    <property type="match status" value="1"/>
</dbReference>
<dbReference type="InterPro" id="IPR024934">
    <property type="entry name" value="Rubredoxin-like_dom"/>
</dbReference>
<dbReference type="PANTHER" id="PTHR47627">
    <property type="entry name" value="RUBREDOXIN"/>
    <property type="match status" value="1"/>
</dbReference>
<dbReference type="AlphaFoldDB" id="L8JR56"/>
<dbReference type="GO" id="GO:0043448">
    <property type="term" value="P:alkane catabolic process"/>
    <property type="evidence" value="ECO:0007669"/>
    <property type="project" value="TreeGrafter"/>
</dbReference>
<evidence type="ECO:0000256" key="4">
    <source>
        <dbReference type="ARBA" id="ARBA00022982"/>
    </source>
</evidence>
<dbReference type="EMBL" id="AMZN01000064">
    <property type="protein sequence ID" value="ELR69979.1"/>
    <property type="molecule type" value="Genomic_DNA"/>
</dbReference>
<dbReference type="InterPro" id="IPR036136">
    <property type="entry name" value="Nit/Sulf_reduc_fer-like_dom_sf"/>
</dbReference>
<reference evidence="7 8" key="1">
    <citation type="submission" date="2012-12" db="EMBL/GenBank/DDBJ databases">
        <title>Genome assembly of Fulvivirga imtechensis AK7.</title>
        <authorList>
            <person name="Nupur N."/>
            <person name="Khatri I."/>
            <person name="Kumar R."/>
            <person name="Subramanian S."/>
            <person name="Pinnaka A."/>
        </authorList>
    </citation>
    <scope>NUCLEOTIDE SEQUENCE [LARGE SCALE GENOMIC DNA]</scope>
    <source>
        <strain evidence="7 8">AK7</strain>
    </source>
</reference>
<dbReference type="InterPro" id="IPR050526">
    <property type="entry name" value="Rubredoxin_ET"/>
</dbReference>
<evidence type="ECO:0000313" key="7">
    <source>
        <dbReference type="EMBL" id="ELR69979.1"/>
    </source>
</evidence>
<comment type="caution">
    <text evidence="7">The sequence shown here is derived from an EMBL/GenBank/DDBJ whole genome shotgun (WGS) entry which is preliminary data.</text>
</comment>
<dbReference type="GO" id="GO:0005506">
    <property type="term" value="F:iron ion binding"/>
    <property type="evidence" value="ECO:0007669"/>
    <property type="project" value="InterPro"/>
</dbReference>
<dbReference type="GO" id="GO:0009055">
    <property type="term" value="F:electron transfer activity"/>
    <property type="evidence" value="ECO:0007669"/>
    <property type="project" value="TreeGrafter"/>
</dbReference>
<evidence type="ECO:0000256" key="1">
    <source>
        <dbReference type="ARBA" id="ARBA00001965"/>
    </source>
</evidence>
<keyword evidence="2" id="KW-0813">Transport</keyword>
<proteinExistence type="predicted"/>
<dbReference type="RefSeq" id="WP_009581684.1">
    <property type="nucleotide sequence ID" value="NZ_AMZN01000064.1"/>
</dbReference>
<sequence>MVKIKELVRVFVKGGIISPGDLLKTIELAERLGASCIHFGSRQDILFSVKESDQHLLNAAFEAINTSYEINTFEYQNIASSYAALDLLPSKKWLASHIYHYVLDSFDYLPSLRINIVDPSQSLVPLFTGNINFLASNQENFWYLYLRFSENQAKPWQFPFLIYSEDIAKASQAVEEMEIVKNKLTWQQVQEKLTSGLDLNTQPVKEQLVYPDTNFPYYEGINRMTDDKYWLGLYWRNNQFNIDILKAICERCLNTGVGKLSLTPWKSFVIKGIFEKHRVGWEKLMGKFGMNLRHSALELNWHLPALDQEALELKNHLVRTLDQQDISTYGLTFTIKTTDDITLFTSIVIEKNHLKPDTYNILYSRDFDPNSMEYSCYAQGVVKDVIAPLLIELSHLYYEHLEEDVSITATPAEREKQIQGSAYQCKNCLTVYDEKYGDTQAGVAAGTSFAALPEDYRCSLCGGGKELYEKIG</sequence>
<keyword evidence="4" id="KW-0249">Electron transport</keyword>
<evidence type="ECO:0000259" key="6">
    <source>
        <dbReference type="PROSITE" id="PS50903"/>
    </source>
</evidence>
<keyword evidence="8" id="KW-1185">Reference proteome</keyword>
<dbReference type="STRING" id="1237149.C900_04502"/>
<dbReference type="PATRIC" id="fig|1237149.3.peg.4017"/>
<evidence type="ECO:0000256" key="3">
    <source>
        <dbReference type="ARBA" id="ARBA00022723"/>
    </source>
</evidence>
<accession>L8JR56</accession>
<dbReference type="Proteomes" id="UP000011135">
    <property type="component" value="Unassembled WGS sequence"/>
</dbReference>
<dbReference type="SUPFAM" id="SSF57802">
    <property type="entry name" value="Rubredoxin-like"/>
    <property type="match status" value="1"/>
</dbReference>
<name>L8JR56_9BACT</name>
<dbReference type="PANTHER" id="PTHR47627:SF1">
    <property type="entry name" value="RUBREDOXIN-1-RELATED"/>
    <property type="match status" value="1"/>
</dbReference>
<dbReference type="SUPFAM" id="SSF55124">
    <property type="entry name" value="Nitrite/Sulfite reductase N-terminal domain-like"/>
    <property type="match status" value="1"/>
</dbReference>
<comment type="cofactor">
    <cofactor evidence="1">
        <name>Fe(3+)</name>
        <dbReference type="ChEBI" id="CHEBI:29034"/>
    </cofactor>
</comment>
<dbReference type="Pfam" id="PF03460">
    <property type="entry name" value="NIR_SIR_ferr"/>
    <property type="match status" value="1"/>
</dbReference>
<feature type="domain" description="Rubredoxin-like" evidence="6">
    <location>
        <begin position="420"/>
        <end position="471"/>
    </location>
</feature>
<dbReference type="CDD" id="cd00730">
    <property type="entry name" value="rubredoxin"/>
    <property type="match status" value="1"/>
</dbReference>
<dbReference type="eggNOG" id="COG0155">
    <property type="taxonomic scope" value="Bacteria"/>
</dbReference>